<accession>A0A9W9DJA3</accession>
<reference evidence="2" key="1">
    <citation type="submission" date="2022-08" db="EMBL/GenBank/DDBJ databases">
        <authorList>
            <consortium name="DOE Joint Genome Institute"/>
            <person name="Min B."/>
            <person name="Riley R."/>
            <person name="Sierra-Patev S."/>
            <person name="Naranjo-Ortiz M."/>
            <person name="Looney B."/>
            <person name="Konkel Z."/>
            <person name="Slot J.C."/>
            <person name="Sakamoto Y."/>
            <person name="Steenwyk J.L."/>
            <person name="Rokas A."/>
            <person name="Carro J."/>
            <person name="Camarero S."/>
            <person name="Ferreira P."/>
            <person name="Molpeceres G."/>
            <person name="Ruiz-Duenas F.J."/>
            <person name="Serrano A."/>
            <person name="Henrissat B."/>
            <person name="Drula E."/>
            <person name="Hughes K.W."/>
            <person name="Mata J.L."/>
            <person name="Ishikawa N.K."/>
            <person name="Vargas-Isla R."/>
            <person name="Ushijima S."/>
            <person name="Smith C.A."/>
            <person name="Ahrendt S."/>
            <person name="Andreopoulos W."/>
            <person name="He G."/>
            <person name="Labutti K."/>
            <person name="Lipzen A."/>
            <person name="Ng V."/>
            <person name="Sandor L."/>
            <person name="Barry K."/>
            <person name="Martinez A.T."/>
            <person name="Xiao Y."/>
            <person name="Gibbons J.G."/>
            <person name="Terashima K."/>
            <person name="Hibbett D.S."/>
            <person name="Grigoriev I.V."/>
        </authorList>
    </citation>
    <scope>NUCLEOTIDE SEQUENCE</scope>
    <source>
        <strain evidence="2">Sp2 HRB7682 ss15</strain>
    </source>
</reference>
<evidence type="ECO:0000313" key="3">
    <source>
        <dbReference type="Proteomes" id="UP001150238"/>
    </source>
</evidence>
<evidence type="ECO:0000313" key="2">
    <source>
        <dbReference type="EMBL" id="KAJ4473272.1"/>
    </source>
</evidence>
<name>A0A9W9DJA3_9AGAR</name>
<dbReference type="Proteomes" id="UP001150238">
    <property type="component" value="Unassembled WGS sequence"/>
</dbReference>
<dbReference type="EMBL" id="JANVFS010000025">
    <property type="protein sequence ID" value="KAJ4473272.1"/>
    <property type="molecule type" value="Genomic_DNA"/>
</dbReference>
<comment type="caution">
    <text evidence="2">The sequence shown here is derived from an EMBL/GenBank/DDBJ whole genome shotgun (WGS) entry which is preliminary data.</text>
</comment>
<reference evidence="2" key="2">
    <citation type="journal article" date="2023" name="Proc. Natl. Acad. Sci. U.S.A.">
        <title>A global phylogenomic analysis of the shiitake genus Lentinula.</title>
        <authorList>
            <person name="Sierra-Patev S."/>
            <person name="Min B."/>
            <person name="Naranjo-Ortiz M."/>
            <person name="Looney B."/>
            <person name="Konkel Z."/>
            <person name="Slot J.C."/>
            <person name="Sakamoto Y."/>
            <person name="Steenwyk J.L."/>
            <person name="Rokas A."/>
            <person name="Carro J."/>
            <person name="Camarero S."/>
            <person name="Ferreira P."/>
            <person name="Molpeceres G."/>
            <person name="Ruiz-Duenas F.J."/>
            <person name="Serrano A."/>
            <person name="Henrissat B."/>
            <person name="Drula E."/>
            <person name="Hughes K.W."/>
            <person name="Mata J.L."/>
            <person name="Ishikawa N.K."/>
            <person name="Vargas-Isla R."/>
            <person name="Ushijima S."/>
            <person name="Smith C.A."/>
            <person name="Donoghue J."/>
            <person name="Ahrendt S."/>
            <person name="Andreopoulos W."/>
            <person name="He G."/>
            <person name="LaButti K."/>
            <person name="Lipzen A."/>
            <person name="Ng V."/>
            <person name="Riley R."/>
            <person name="Sandor L."/>
            <person name="Barry K."/>
            <person name="Martinez A.T."/>
            <person name="Xiao Y."/>
            <person name="Gibbons J.G."/>
            <person name="Terashima K."/>
            <person name="Grigoriev I.V."/>
            <person name="Hibbett D."/>
        </authorList>
    </citation>
    <scope>NUCLEOTIDE SEQUENCE</scope>
    <source>
        <strain evidence="2">Sp2 HRB7682 ss15</strain>
    </source>
</reference>
<sequence length="204" mass="23114">MQLESQSRCASINPHTTVIIQICLFLGDGRMSPGVRSTTHTLCDVAHEEWGTMVHAIFSPHDSCTTGTGAWIQLRVESVKEEDEYEMTSRLARTVLENEKLLVVHSIDEFIRQATEILEDPIAQYTSQPLIRLQQSLTRLEDDAEVEEREDEDEDLEENVENDDSEFRIPLVSPCGEVSHRVQVQKGVHAALQVLMEMGLELQL</sequence>
<dbReference type="AlphaFoldDB" id="A0A9W9DJA3"/>
<protein>
    <submittedName>
        <fullName evidence="2">Uncharacterized protein</fullName>
    </submittedName>
</protein>
<proteinExistence type="predicted"/>
<feature type="region of interest" description="Disordered" evidence="1">
    <location>
        <begin position="143"/>
        <end position="164"/>
    </location>
</feature>
<gene>
    <name evidence="2" type="ORF">C8J55DRAFT_490827</name>
</gene>
<organism evidence="2 3">
    <name type="scientific">Lentinula lateritia</name>
    <dbReference type="NCBI Taxonomy" id="40482"/>
    <lineage>
        <taxon>Eukaryota</taxon>
        <taxon>Fungi</taxon>
        <taxon>Dikarya</taxon>
        <taxon>Basidiomycota</taxon>
        <taxon>Agaricomycotina</taxon>
        <taxon>Agaricomycetes</taxon>
        <taxon>Agaricomycetidae</taxon>
        <taxon>Agaricales</taxon>
        <taxon>Marasmiineae</taxon>
        <taxon>Omphalotaceae</taxon>
        <taxon>Lentinula</taxon>
    </lineage>
</organism>
<evidence type="ECO:0000256" key="1">
    <source>
        <dbReference type="SAM" id="MobiDB-lite"/>
    </source>
</evidence>